<comment type="caution">
    <text evidence="2">The sequence shown here is derived from an EMBL/GenBank/DDBJ whole genome shotgun (WGS) entry which is preliminary data.</text>
</comment>
<evidence type="ECO:0000256" key="1">
    <source>
        <dbReference type="SAM" id="MobiDB-lite"/>
    </source>
</evidence>
<dbReference type="EMBL" id="POWG01000076">
    <property type="protein sequence ID" value="PNQ94832.1"/>
    <property type="molecule type" value="Genomic_DNA"/>
</dbReference>
<feature type="compositionally biased region" description="Basic and acidic residues" evidence="1">
    <location>
        <begin position="56"/>
        <end position="70"/>
    </location>
</feature>
<feature type="compositionally biased region" description="Low complexity" evidence="1">
    <location>
        <begin position="11"/>
        <end position="36"/>
    </location>
</feature>
<reference evidence="2 3" key="1">
    <citation type="submission" date="2018-01" db="EMBL/GenBank/DDBJ databases">
        <title>Whole genome sequence of Azospirillum brasilense REC3 isolated from strawberry roots.</title>
        <authorList>
            <person name="Fontana C.A."/>
            <person name="Salazar S.M."/>
            <person name="Bassi D."/>
            <person name="Puglisi E."/>
            <person name="Lovaisa N.C."/>
            <person name="Toffoli L.M."/>
            <person name="Pedraza R."/>
            <person name="Cocconcelli P.S."/>
        </authorList>
    </citation>
    <scope>NUCLEOTIDE SEQUENCE [LARGE SCALE GENOMIC DNA]</scope>
    <source>
        <strain evidence="2 3">REC3</strain>
        <plasmid evidence="2">p53unnamed</plasmid>
    </source>
</reference>
<accession>A0A2K1FQL7</accession>
<dbReference type="AlphaFoldDB" id="A0A2K1FQL7"/>
<evidence type="ECO:0000313" key="2">
    <source>
        <dbReference type="EMBL" id="PNQ94832.1"/>
    </source>
</evidence>
<name>A0A2K1FQL7_9PROT</name>
<dbReference type="Proteomes" id="UP000236268">
    <property type="component" value="Unassembled WGS sequence"/>
</dbReference>
<gene>
    <name evidence="2" type="ORF">C1S70_32125</name>
</gene>
<geneLocation type="plasmid" evidence="2">
    <name>p53unnamed</name>
</geneLocation>
<feature type="non-terminal residue" evidence="2">
    <location>
        <position position="70"/>
    </location>
</feature>
<keyword evidence="2" id="KW-0614">Plasmid</keyword>
<sequence length="70" mass="6817">MTASSSDAPNSEAAMSEAAMSEAAMSEATAAAMAAAGLVPGQSPAPLRLPGAAGTEGRRVGEGGRYRLPP</sequence>
<evidence type="ECO:0000313" key="3">
    <source>
        <dbReference type="Proteomes" id="UP000236268"/>
    </source>
</evidence>
<protein>
    <submittedName>
        <fullName evidence="2">Uncharacterized protein</fullName>
    </submittedName>
</protein>
<feature type="region of interest" description="Disordered" evidence="1">
    <location>
        <begin position="1"/>
        <end position="70"/>
    </location>
</feature>
<proteinExistence type="predicted"/>
<organism evidence="2 3">
    <name type="scientific">Azospirillum argentinense</name>
    <dbReference type="NCBI Taxonomy" id="2970906"/>
    <lineage>
        <taxon>Bacteria</taxon>
        <taxon>Pseudomonadati</taxon>
        <taxon>Pseudomonadota</taxon>
        <taxon>Alphaproteobacteria</taxon>
        <taxon>Rhodospirillales</taxon>
        <taxon>Azospirillaceae</taxon>
        <taxon>Azospirillum</taxon>
    </lineage>
</organism>